<keyword evidence="1" id="KW-0479">Metal-binding</keyword>
<feature type="zinc finger region" description="C3H1-type" evidence="1">
    <location>
        <begin position="52"/>
        <end position="78"/>
    </location>
</feature>
<feature type="domain" description="C3H1-type" evidence="2">
    <location>
        <begin position="52"/>
        <end position="78"/>
    </location>
</feature>
<organism evidence="3">
    <name type="scientific">Neobodo designis</name>
    <name type="common">Flagellated protozoan</name>
    <name type="synonym">Bodo designis</name>
    <dbReference type="NCBI Taxonomy" id="312471"/>
    <lineage>
        <taxon>Eukaryota</taxon>
        <taxon>Discoba</taxon>
        <taxon>Euglenozoa</taxon>
        <taxon>Kinetoplastea</taxon>
        <taxon>Metakinetoplastina</taxon>
        <taxon>Neobodonida</taxon>
        <taxon>Neobodo</taxon>
    </lineage>
</organism>
<dbReference type="SMART" id="SM00356">
    <property type="entry name" value="ZnF_C3H1"/>
    <property type="match status" value="2"/>
</dbReference>
<dbReference type="PANTHER" id="PTHR37035:SF2">
    <property type="entry name" value="C3H1-TYPE DOMAIN-CONTAINING PROTEIN"/>
    <property type="match status" value="1"/>
</dbReference>
<reference evidence="3" key="1">
    <citation type="submission" date="2021-01" db="EMBL/GenBank/DDBJ databases">
        <authorList>
            <person name="Corre E."/>
            <person name="Pelletier E."/>
            <person name="Niang G."/>
            <person name="Scheremetjew M."/>
            <person name="Finn R."/>
            <person name="Kale V."/>
            <person name="Holt S."/>
            <person name="Cochrane G."/>
            <person name="Meng A."/>
            <person name="Brown T."/>
            <person name="Cohen L."/>
        </authorList>
    </citation>
    <scope>NUCLEOTIDE SEQUENCE</scope>
    <source>
        <strain evidence="3">CCAP 1951/1</strain>
    </source>
</reference>
<dbReference type="PROSITE" id="PS50103">
    <property type="entry name" value="ZF_C3H1"/>
    <property type="match status" value="2"/>
</dbReference>
<dbReference type="InterPro" id="IPR053125">
    <property type="entry name" value="RNA-bd_mRNA_stabilization_reg"/>
</dbReference>
<keyword evidence="1" id="KW-0862">Zinc</keyword>
<gene>
    <name evidence="3" type="ORF">NDES1114_LOCUS4170</name>
</gene>
<dbReference type="InterPro" id="IPR000571">
    <property type="entry name" value="Znf_CCCH"/>
</dbReference>
<dbReference type="GO" id="GO:0008270">
    <property type="term" value="F:zinc ion binding"/>
    <property type="evidence" value="ECO:0007669"/>
    <property type="project" value="UniProtKB-KW"/>
</dbReference>
<protein>
    <recommendedName>
        <fullName evidence="2">C3H1-type domain-containing protein</fullName>
    </recommendedName>
</protein>
<sequence>MFANALSTVDALSVIDPCNRTGKITIPASFVTVTKGVSDYLKHGGNPPPDVKDLSLCLLYQKGRCNAGSRCNQVHAAPEFVSEIRARASSSKSCCAAHGDVHSSHLDHAKHVAVVKDGSVEVFPLTSFATTPSLETALSRARNGQARVQSSRLCRLHLKGSCKFGRDCKNIHLCPSATPERNAPQFDSAPPALGMAFRSVDITDRCTGPAGTGATAATSTTASAYIAYDCSAATRVDSDAHRLPTGASACDVTPLSVLSIMSEFNSMRGDAEADPLDIMDDDSSGSVGSAIDFGAFVDGLVRCGDVEPMASPQWIA</sequence>
<feature type="zinc finger region" description="C3H1-type" evidence="1">
    <location>
        <begin position="149"/>
        <end position="175"/>
    </location>
</feature>
<evidence type="ECO:0000259" key="2">
    <source>
        <dbReference type="PROSITE" id="PS50103"/>
    </source>
</evidence>
<evidence type="ECO:0000313" key="3">
    <source>
        <dbReference type="EMBL" id="CAD9095388.1"/>
    </source>
</evidence>
<accession>A0A7S1PQ78</accession>
<keyword evidence="1" id="KW-0863">Zinc-finger</keyword>
<dbReference type="EMBL" id="HBGF01006129">
    <property type="protein sequence ID" value="CAD9095388.1"/>
    <property type="molecule type" value="Transcribed_RNA"/>
</dbReference>
<proteinExistence type="predicted"/>
<dbReference type="AlphaFoldDB" id="A0A7S1PQ78"/>
<evidence type="ECO:0000256" key="1">
    <source>
        <dbReference type="PROSITE-ProRule" id="PRU00723"/>
    </source>
</evidence>
<feature type="domain" description="C3H1-type" evidence="2">
    <location>
        <begin position="149"/>
        <end position="175"/>
    </location>
</feature>
<name>A0A7S1PQ78_NEODS</name>
<dbReference type="PANTHER" id="PTHR37035">
    <property type="entry name" value="C3H1-TYPE DOMAIN-CONTAINING PROTEIN-RELATED"/>
    <property type="match status" value="1"/>
</dbReference>